<dbReference type="Proteomes" id="UP000649955">
    <property type="component" value="Unassembled WGS sequence"/>
</dbReference>
<dbReference type="RefSeq" id="WP_191313096.1">
    <property type="nucleotide sequence ID" value="NZ_BNAW01000020.1"/>
</dbReference>
<accession>A0ABQ3KF96</accession>
<dbReference type="EMBL" id="BNAW01000020">
    <property type="protein sequence ID" value="GHG21299.1"/>
    <property type="molecule type" value="Genomic_DNA"/>
</dbReference>
<protein>
    <submittedName>
        <fullName evidence="1">Uncharacterized protein</fullName>
    </submittedName>
</protein>
<name>A0ABQ3KF96_9PSEU</name>
<reference evidence="2" key="1">
    <citation type="journal article" date="2019" name="Int. J. Syst. Evol. Microbiol.">
        <title>The Global Catalogue of Microorganisms (GCM) 10K type strain sequencing project: providing services to taxonomists for standard genome sequencing and annotation.</title>
        <authorList>
            <consortium name="The Broad Institute Genomics Platform"/>
            <consortium name="The Broad Institute Genome Sequencing Center for Infectious Disease"/>
            <person name="Wu L."/>
            <person name="Ma J."/>
        </authorList>
    </citation>
    <scope>NUCLEOTIDE SEQUENCE [LARGE SCALE GENOMIC DNA]</scope>
    <source>
        <strain evidence="2">CGMCC 4.7680</strain>
    </source>
</reference>
<evidence type="ECO:0000313" key="2">
    <source>
        <dbReference type="Proteomes" id="UP000649955"/>
    </source>
</evidence>
<evidence type="ECO:0000313" key="1">
    <source>
        <dbReference type="EMBL" id="GHG21299.1"/>
    </source>
</evidence>
<sequence length="82" mass="8779">MADSKHAGRHRFGTPGLVPCTVHPSVAEALAGYRRTWLSTLLVPAKHSFAGLRRKARAAALERIWVPSVSPARPAAVTVRAA</sequence>
<gene>
    <name evidence="1" type="ORF">GCM10017567_44990</name>
</gene>
<proteinExistence type="predicted"/>
<comment type="caution">
    <text evidence="1">The sequence shown here is derived from an EMBL/GenBank/DDBJ whole genome shotgun (WGS) entry which is preliminary data.</text>
</comment>
<keyword evidence="2" id="KW-1185">Reference proteome</keyword>
<organism evidence="1 2">
    <name type="scientific">Amycolatopsis bullii</name>
    <dbReference type="NCBI Taxonomy" id="941987"/>
    <lineage>
        <taxon>Bacteria</taxon>
        <taxon>Bacillati</taxon>
        <taxon>Actinomycetota</taxon>
        <taxon>Actinomycetes</taxon>
        <taxon>Pseudonocardiales</taxon>
        <taxon>Pseudonocardiaceae</taxon>
        <taxon>Amycolatopsis</taxon>
    </lineage>
</organism>